<evidence type="ECO:0000256" key="1">
    <source>
        <dbReference type="ARBA" id="ARBA00004651"/>
    </source>
</evidence>
<organism evidence="9 10">
    <name type="scientific">Pseudonocardia endophytica</name>
    <dbReference type="NCBI Taxonomy" id="401976"/>
    <lineage>
        <taxon>Bacteria</taxon>
        <taxon>Bacillati</taxon>
        <taxon>Actinomycetota</taxon>
        <taxon>Actinomycetes</taxon>
        <taxon>Pseudonocardiales</taxon>
        <taxon>Pseudonocardiaceae</taxon>
        <taxon>Pseudonocardia</taxon>
    </lineage>
</organism>
<comment type="similarity">
    <text evidence="7">Belongs to the binding-protein-dependent transport system permease family.</text>
</comment>
<evidence type="ECO:0000256" key="2">
    <source>
        <dbReference type="ARBA" id="ARBA00022448"/>
    </source>
</evidence>
<feature type="transmembrane region" description="Helical" evidence="7">
    <location>
        <begin position="105"/>
        <end position="129"/>
    </location>
</feature>
<dbReference type="InterPro" id="IPR035906">
    <property type="entry name" value="MetI-like_sf"/>
</dbReference>
<feature type="transmembrane region" description="Helical" evidence="7">
    <location>
        <begin position="279"/>
        <end position="302"/>
    </location>
</feature>
<proteinExistence type="inferred from homology"/>
<accession>A0A4R1HIG4</accession>
<dbReference type="GO" id="GO:0055085">
    <property type="term" value="P:transmembrane transport"/>
    <property type="evidence" value="ECO:0007669"/>
    <property type="project" value="InterPro"/>
</dbReference>
<dbReference type="Gene3D" id="1.10.3720.10">
    <property type="entry name" value="MetI-like"/>
    <property type="match status" value="1"/>
</dbReference>
<gene>
    <name evidence="9" type="ORF">EV378_6072</name>
</gene>
<feature type="transmembrane region" description="Helical" evidence="7">
    <location>
        <begin position="171"/>
        <end position="194"/>
    </location>
</feature>
<comment type="subcellular location">
    <subcellularLocation>
        <location evidence="1 7">Cell membrane</location>
        <topology evidence="1 7">Multi-pass membrane protein</topology>
    </subcellularLocation>
</comment>
<comment type="caution">
    <text evidence="9">The sequence shown here is derived from an EMBL/GenBank/DDBJ whole genome shotgun (WGS) entry which is preliminary data.</text>
</comment>
<keyword evidence="3" id="KW-1003">Cell membrane</keyword>
<dbReference type="CDD" id="cd06261">
    <property type="entry name" value="TM_PBP2"/>
    <property type="match status" value="1"/>
</dbReference>
<dbReference type="RefSeq" id="WP_132430742.1">
    <property type="nucleotide sequence ID" value="NZ_SMFZ01000002.1"/>
</dbReference>
<dbReference type="Pfam" id="PF00528">
    <property type="entry name" value="BPD_transp_1"/>
    <property type="match status" value="1"/>
</dbReference>
<dbReference type="PROSITE" id="PS50928">
    <property type="entry name" value="ABC_TM1"/>
    <property type="match status" value="1"/>
</dbReference>
<protein>
    <submittedName>
        <fullName evidence="9">Peptide/nickel transport system permease protein</fullName>
    </submittedName>
</protein>
<reference evidence="9 10" key="1">
    <citation type="submission" date="2019-03" db="EMBL/GenBank/DDBJ databases">
        <title>Sequencing the genomes of 1000 actinobacteria strains.</title>
        <authorList>
            <person name="Klenk H.-P."/>
        </authorList>
    </citation>
    <scope>NUCLEOTIDE SEQUENCE [LARGE SCALE GENOMIC DNA]</scope>
    <source>
        <strain evidence="9 10">DSM 44969</strain>
    </source>
</reference>
<evidence type="ECO:0000256" key="5">
    <source>
        <dbReference type="ARBA" id="ARBA00022989"/>
    </source>
</evidence>
<name>A0A4R1HIG4_PSEEN</name>
<dbReference type="AlphaFoldDB" id="A0A4R1HIG4"/>
<keyword evidence="10" id="KW-1185">Reference proteome</keyword>
<dbReference type="PANTHER" id="PTHR43163">
    <property type="entry name" value="DIPEPTIDE TRANSPORT SYSTEM PERMEASE PROTEIN DPPB-RELATED"/>
    <property type="match status" value="1"/>
</dbReference>
<keyword evidence="4 7" id="KW-0812">Transmembrane</keyword>
<keyword evidence="6 7" id="KW-0472">Membrane</keyword>
<dbReference type="PANTHER" id="PTHR43163:SF6">
    <property type="entry name" value="DIPEPTIDE TRANSPORT SYSTEM PERMEASE PROTEIN DPPB-RELATED"/>
    <property type="match status" value="1"/>
</dbReference>
<evidence type="ECO:0000256" key="3">
    <source>
        <dbReference type="ARBA" id="ARBA00022475"/>
    </source>
</evidence>
<dbReference type="InterPro" id="IPR000515">
    <property type="entry name" value="MetI-like"/>
</dbReference>
<dbReference type="SUPFAM" id="SSF161098">
    <property type="entry name" value="MetI-like"/>
    <property type="match status" value="1"/>
</dbReference>
<dbReference type="EMBL" id="SMFZ01000002">
    <property type="protein sequence ID" value="TCK22074.1"/>
    <property type="molecule type" value="Genomic_DNA"/>
</dbReference>
<feature type="transmembrane region" description="Helical" evidence="7">
    <location>
        <begin position="141"/>
        <end position="165"/>
    </location>
</feature>
<dbReference type="InterPro" id="IPR045621">
    <property type="entry name" value="BPD_transp_1_N"/>
</dbReference>
<feature type="domain" description="ABC transmembrane type-1" evidence="8">
    <location>
        <begin position="101"/>
        <end position="302"/>
    </location>
</feature>
<keyword evidence="5 7" id="KW-1133">Transmembrane helix</keyword>
<feature type="transmembrane region" description="Helical" evidence="7">
    <location>
        <begin position="233"/>
        <end position="259"/>
    </location>
</feature>
<evidence type="ECO:0000256" key="4">
    <source>
        <dbReference type="ARBA" id="ARBA00022692"/>
    </source>
</evidence>
<keyword evidence="2 7" id="KW-0813">Transport</keyword>
<dbReference type="Pfam" id="PF19300">
    <property type="entry name" value="BPD_transp_1_N"/>
    <property type="match status" value="1"/>
</dbReference>
<sequence length="318" mass="32552">MSVGFALARAGRALFVVWAAFTLTFVLLRLLPGDPVALMLSGRNGFDAVPAEEVARVKAELGFDRPLPVQYLESLLNALHGDFGVSIQTGRPVSEMIVAALPPTLQIGIAGLLLALLGGAALGVAANLVRSPALGQLLRSLPSLSISVPSFWLGLVLIQVFALHWRLFPSLGGSGVAGAVLPAITLAVPGAAMVGQVLAKSLHDTLTEAHTDTARATGAGPVRIVLTRGLRNAAISSLTVAGLLVGGMIGGAVVVETVFSRPGMGRITQAAVGAQDLPVVQGVVVVASVAFVLVNLAVDLLYPVLDPRIRSTGVLVAA</sequence>
<evidence type="ECO:0000313" key="10">
    <source>
        <dbReference type="Proteomes" id="UP000295560"/>
    </source>
</evidence>
<evidence type="ECO:0000259" key="8">
    <source>
        <dbReference type="PROSITE" id="PS50928"/>
    </source>
</evidence>
<dbReference type="GO" id="GO:0005886">
    <property type="term" value="C:plasma membrane"/>
    <property type="evidence" value="ECO:0007669"/>
    <property type="project" value="UniProtKB-SubCell"/>
</dbReference>
<evidence type="ECO:0000313" key="9">
    <source>
        <dbReference type="EMBL" id="TCK22074.1"/>
    </source>
</evidence>
<feature type="transmembrane region" description="Helical" evidence="7">
    <location>
        <begin position="12"/>
        <end position="31"/>
    </location>
</feature>
<evidence type="ECO:0000256" key="7">
    <source>
        <dbReference type="RuleBase" id="RU363032"/>
    </source>
</evidence>
<dbReference type="OrthoDB" id="9778910at2"/>
<evidence type="ECO:0000256" key="6">
    <source>
        <dbReference type="ARBA" id="ARBA00023136"/>
    </source>
</evidence>
<dbReference type="Proteomes" id="UP000295560">
    <property type="component" value="Unassembled WGS sequence"/>
</dbReference>